<reference evidence="1" key="1">
    <citation type="submission" date="2017-07" db="EMBL/GenBank/DDBJ databases">
        <title>Taro Niue Genome Assembly and Annotation.</title>
        <authorList>
            <person name="Atibalentja N."/>
            <person name="Keating K."/>
            <person name="Fields C.J."/>
        </authorList>
    </citation>
    <scope>NUCLEOTIDE SEQUENCE</scope>
    <source>
        <strain evidence="1">Niue_2</strain>
        <tissue evidence="1">Leaf</tissue>
    </source>
</reference>
<dbReference type="Proteomes" id="UP000652761">
    <property type="component" value="Unassembled WGS sequence"/>
</dbReference>
<name>A0A843X1W1_COLES</name>
<proteinExistence type="predicted"/>
<evidence type="ECO:0000313" key="1">
    <source>
        <dbReference type="EMBL" id="MQM13328.1"/>
    </source>
</evidence>
<sequence length="113" mass="12633">MTCYIFIYINRDMVRGARSHVRRPRVRVPVHDRDCLPVHAGSPGDRDRLPVDQASSAIFTFFLTTRGGEPASCSGCGGASATGTTTMLDLRRRYAFTRPEDLPRARAVWESTF</sequence>
<dbReference type="AlphaFoldDB" id="A0A843X1W1"/>
<accession>A0A843X1W1</accession>
<organism evidence="1 2">
    <name type="scientific">Colocasia esculenta</name>
    <name type="common">Wild taro</name>
    <name type="synonym">Arum esculentum</name>
    <dbReference type="NCBI Taxonomy" id="4460"/>
    <lineage>
        <taxon>Eukaryota</taxon>
        <taxon>Viridiplantae</taxon>
        <taxon>Streptophyta</taxon>
        <taxon>Embryophyta</taxon>
        <taxon>Tracheophyta</taxon>
        <taxon>Spermatophyta</taxon>
        <taxon>Magnoliopsida</taxon>
        <taxon>Liliopsida</taxon>
        <taxon>Araceae</taxon>
        <taxon>Aroideae</taxon>
        <taxon>Colocasieae</taxon>
        <taxon>Colocasia</taxon>
    </lineage>
</organism>
<gene>
    <name evidence="1" type="ORF">Taro_046252</name>
</gene>
<evidence type="ECO:0000313" key="2">
    <source>
        <dbReference type="Proteomes" id="UP000652761"/>
    </source>
</evidence>
<dbReference type="EMBL" id="NMUH01005655">
    <property type="protein sequence ID" value="MQM13328.1"/>
    <property type="molecule type" value="Genomic_DNA"/>
</dbReference>
<comment type="caution">
    <text evidence="1">The sequence shown here is derived from an EMBL/GenBank/DDBJ whole genome shotgun (WGS) entry which is preliminary data.</text>
</comment>
<keyword evidence="2" id="KW-1185">Reference proteome</keyword>
<protein>
    <submittedName>
        <fullName evidence="1">Uncharacterized protein</fullName>
    </submittedName>
</protein>